<evidence type="ECO:0000313" key="9">
    <source>
        <dbReference type="Proteomes" id="UP000316726"/>
    </source>
</evidence>
<accession>A0A5B8MWR8</accession>
<keyword evidence="5 7" id="KW-1133">Transmembrane helix</keyword>
<dbReference type="AlphaFoldDB" id="A0A5B8MWR8"/>
<dbReference type="PANTHER" id="PTHR12859">
    <property type="entry name" value="PRA1 PROTEIN"/>
    <property type="match status" value="1"/>
</dbReference>
<comment type="subcellular location">
    <subcellularLocation>
        <location evidence="2 7">Membrane</location>
        <topology evidence="2 7">Multi-pass membrane protein</topology>
    </subcellularLocation>
</comment>
<evidence type="ECO:0000313" key="8">
    <source>
        <dbReference type="EMBL" id="QDZ24983.1"/>
    </source>
</evidence>
<comment type="function">
    <text evidence="1 7">May be involved in both secretory and endocytic intracellular trafficking in the endosomal/prevacuolar compartments.</text>
</comment>
<feature type="transmembrane region" description="Helical" evidence="7">
    <location>
        <begin position="168"/>
        <end position="186"/>
    </location>
</feature>
<evidence type="ECO:0000256" key="5">
    <source>
        <dbReference type="ARBA" id="ARBA00022989"/>
    </source>
</evidence>
<evidence type="ECO:0000256" key="2">
    <source>
        <dbReference type="ARBA" id="ARBA00004141"/>
    </source>
</evidence>
<feature type="transmembrane region" description="Helical" evidence="7">
    <location>
        <begin position="77"/>
        <end position="98"/>
    </location>
</feature>
<evidence type="ECO:0000256" key="4">
    <source>
        <dbReference type="ARBA" id="ARBA00022692"/>
    </source>
</evidence>
<dbReference type="GO" id="GO:0016020">
    <property type="term" value="C:membrane"/>
    <property type="evidence" value="ECO:0007669"/>
    <property type="project" value="UniProtKB-SubCell"/>
</dbReference>
<organism evidence="8 9">
    <name type="scientific">Chloropicon primus</name>
    <dbReference type="NCBI Taxonomy" id="1764295"/>
    <lineage>
        <taxon>Eukaryota</taxon>
        <taxon>Viridiplantae</taxon>
        <taxon>Chlorophyta</taxon>
        <taxon>Chloropicophyceae</taxon>
        <taxon>Chloropicales</taxon>
        <taxon>Chloropicaceae</taxon>
        <taxon>Chloropicon</taxon>
    </lineage>
</organism>
<dbReference type="EMBL" id="CP031048">
    <property type="protein sequence ID" value="QDZ24983.1"/>
    <property type="molecule type" value="Genomic_DNA"/>
</dbReference>
<dbReference type="GO" id="GO:0016192">
    <property type="term" value="P:vesicle-mediated transport"/>
    <property type="evidence" value="ECO:0007669"/>
    <property type="project" value="UniProtKB-ARBA"/>
</dbReference>
<dbReference type="InterPro" id="IPR004895">
    <property type="entry name" value="Prenylated_rab_accept_PRA1"/>
</dbReference>
<keyword evidence="6 7" id="KW-0472">Membrane</keyword>
<reference evidence="8 9" key="1">
    <citation type="submission" date="2018-07" db="EMBL/GenBank/DDBJ databases">
        <title>The complete nuclear genome of the prasinophyte Chloropicon primus (CCMP1205).</title>
        <authorList>
            <person name="Pombert J.-F."/>
            <person name="Otis C."/>
            <person name="Turmel M."/>
            <person name="Lemieux C."/>
        </authorList>
    </citation>
    <scope>NUCLEOTIDE SEQUENCE [LARGE SCALE GENOMIC DNA]</scope>
    <source>
        <strain evidence="8 9">CCMP1205</strain>
    </source>
</reference>
<keyword evidence="7" id="KW-0813">Transport</keyword>
<evidence type="ECO:0000256" key="1">
    <source>
        <dbReference type="ARBA" id="ARBA00002501"/>
    </source>
</evidence>
<gene>
    <name evidence="8" type="ORF">A3770_15p75010</name>
</gene>
<name>A0A5B8MWR8_9CHLO</name>
<protein>
    <recommendedName>
        <fullName evidence="7">PRA1 family protein</fullName>
    </recommendedName>
</protein>
<evidence type="ECO:0000256" key="7">
    <source>
        <dbReference type="RuleBase" id="RU363107"/>
    </source>
</evidence>
<keyword evidence="9" id="KW-1185">Reference proteome</keyword>
<feature type="transmembrane region" description="Helical" evidence="7">
    <location>
        <begin position="51"/>
        <end position="71"/>
    </location>
</feature>
<sequence length="214" mass="24656">MDWNNVTTDELVDALRQVDWKARPRPLVEMFRNLTYPRTGKRWRGRLKCNLYYYRTNYFGIVLLSYVHRFYLNPGSLVALVLFLAAVMCLNDNFANLANDKLMRVLRKVSPPLAVKLRGMARPSHSPLGGTRVMDRKLYICGLQRNRVVFALVFAACFVTYLSSAVSALVWATIWGVAIVFAHASLRTHNLKARMTSAREEFRAVWRSTTDYTL</sequence>
<dbReference type="PANTHER" id="PTHR12859:SF0">
    <property type="entry name" value="PRA1 FAMILY PROTEIN"/>
    <property type="match status" value="1"/>
</dbReference>
<keyword evidence="4 7" id="KW-0812">Transmembrane</keyword>
<dbReference type="Pfam" id="PF03208">
    <property type="entry name" value="PRA1"/>
    <property type="match status" value="1"/>
</dbReference>
<comment type="similarity">
    <text evidence="3 7">Belongs to the PRA1 family.</text>
</comment>
<proteinExistence type="inferred from homology"/>
<dbReference type="OrthoDB" id="537033at2759"/>
<evidence type="ECO:0000256" key="3">
    <source>
        <dbReference type="ARBA" id="ARBA00006483"/>
    </source>
</evidence>
<feature type="transmembrane region" description="Helical" evidence="7">
    <location>
        <begin position="146"/>
        <end position="162"/>
    </location>
</feature>
<dbReference type="Proteomes" id="UP000316726">
    <property type="component" value="Chromosome 15"/>
</dbReference>
<dbReference type="GO" id="GO:0005783">
    <property type="term" value="C:endoplasmic reticulum"/>
    <property type="evidence" value="ECO:0007669"/>
    <property type="project" value="UniProtKB-ARBA"/>
</dbReference>
<evidence type="ECO:0000256" key="6">
    <source>
        <dbReference type="ARBA" id="ARBA00023136"/>
    </source>
</evidence>